<accession>A0AB36DLX9</accession>
<proteinExistence type="predicted"/>
<evidence type="ECO:0000313" key="1">
    <source>
        <dbReference type="EMBL" id="OAV23485.1"/>
    </source>
</evidence>
<evidence type="ECO:0000313" key="2">
    <source>
        <dbReference type="Proteomes" id="UP000078295"/>
    </source>
</evidence>
<sequence>MGSIIGEMVRDWLVTGALRQRFESDEIKSGLDDYNKVLNTARLTAGAIALLYDLDVDVAVGGAGSD</sequence>
<dbReference type="Proteomes" id="UP000078295">
    <property type="component" value="Unassembled WGS sequence"/>
</dbReference>
<dbReference type="EMBL" id="LXHQ01000044">
    <property type="protein sequence ID" value="OAV23485.1"/>
    <property type="molecule type" value="Genomic_DNA"/>
</dbReference>
<name>A0AB36DLX9_MORCA</name>
<comment type="caution">
    <text evidence="1">The sequence shown here is derived from an EMBL/GenBank/DDBJ whole genome shotgun (WGS) entry which is preliminary data.</text>
</comment>
<protein>
    <submittedName>
        <fullName evidence="1">Uncharacterized protein</fullName>
    </submittedName>
</protein>
<organism evidence="1 2">
    <name type="scientific">Moraxella catarrhalis</name>
    <name type="common">Branhamella catarrhalis</name>
    <dbReference type="NCBI Taxonomy" id="480"/>
    <lineage>
        <taxon>Bacteria</taxon>
        <taxon>Pseudomonadati</taxon>
        <taxon>Pseudomonadota</taxon>
        <taxon>Gammaproteobacteria</taxon>
        <taxon>Moraxellales</taxon>
        <taxon>Moraxellaceae</taxon>
        <taxon>Moraxella</taxon>
    </lineage>
</organism>
<gene>
    <name evidence="1" type="ORF">AO370_1672</name>
</gene>
<reference evidence="1 2" key="1">
    <citation type="journal article" date="2016" name="Genome Biol. Evol.">
        <title>Comparative Genomic Analyses of the Moraxella catarrhalis Serosensitive and Seroresistant Lineages Demonstrate Their Independent Evolution.</title>
        <authorList>
            <person name="Earl J.P."/>
            <person name="de Vries S.P."/>
            <person name="Ahmed A."/>
            <person name="Powell E."/>
            <person name="Schultz M.P."/>
            <person name="Hermans P.W."/>
            <person name="Hill D.J."/>
            <person name="Zhou Z."/>
            <person name="Constantinidou C.I."/>
            <person name="Hu F.Z."/>
            <person name="Bootsma H.J."/>
            <person name="Ehrlich G.D."/>
        </authorList>
    </citation>
    <scope>NUCLEOTIDE SEQUENCE [LARGE SCALE GENOMIC DNA]</scope>
    <source>
        <strain evidence="1 2">F23</strain>
    </source>
</reference>
<dbReference type="RefSeq" id="WP_064604671.1">
    <property type="nucleotide sequence ID" value="NZ_LXHQ01000044.1"/>
</dbReference>
<dbReference type="AlphaFoldDB" id="A0AB36DLX9"/>